<dbReference type="InterPro" id="IPR017853">
    <property type="entry name" value="GH"/>
</dbReference>
<dbReference type="AlphaFoldDB" id="A0A2M8WMA7"/>
<evidence type="ECO:0000256" key="4">
    <source>
        <dbReference type="ARBA" id="ARBA00022801"/>
    </source>
</evidence>
<organism evidence="7 8">
    <name type="scientific">Yoonia maricola</name>
    <dbReference type="NCBI Taxonomy" id="420999"/>
    <lineage>
        <taxon>Bacteria</taxon>
        <taxon>Pseudomonadati</taxon>
        <taxon>Pseudomonadota</taxon>
        <taxon>Alphaproteobacteria</taxon>
        <taxon>Rhodobacterales</taxon>
        <taxon>Paracoccaceae</taxon>
        <taxon>Yoonia</taxon>
    </lineage>
</organism>
<evidence type="ECO:0000313" key="7">
    <source>
        <dbReference type="EMBL" id="PJI92061.1"/>
    </source>
</evidence>
<comment type="similarity">
    <text evidence="2">Belongs to the glycosyl hydrolase 3 family.</text>
</comment>
<dbReference type="PANTHER" id="PTHR30480:SF13">
    <property type="entry name" value="BETA-HEXOSAMINIDASE"/>
    <property type="match status" value="1"/>
</dbReference>
<dbReference type="InterPro" id="IPR050226">
    <property type="entry name" value="NagZ_Beta-hexosaminidase"/>
</dbReference>
<evidence type="ECO:0000313" key="8">
    <source>
        <dbReference type="Proteomes" id="UP000228531"/>
    </source>
</evidence>
<dbReference type="PANTHER" id="PTHR30480">
    <property type="entry name" value="BETA-HEXOSAMINIDASE-RELATED"/>
    <property type="match status" value="1"/>
</dbReference>
<keyword evidence="5" id="KW-0326">Glycosidase</keyword>
<evidence type="ECO:0000256" key="5">
    <source>
        <dbReference type="ARBA" id="ARBA00023295"/>
    </source>
</evidence>
<dbReference type="InterPro" id="IPR036962">
    <property type="entry name" value="Glyco_hydro_3_N_sf"/>
</dbReference>
<dbReference type="EMBL" id="PGTY01000001">
    <property type="protein sequence ID" value="PJI92061.1"/>
    <property type="molecule type" value="Genomic_DNA"/>
</dbReference>
<proteinExistence type="inferred from homology"/>
<keyword evidence="8" id="KW-1185">Reference proteome</keyword>
<dbReference type="EC" id="3.2.1.52" evidence="3"/>
<dbReference type="GO" id="GO:0004563">
    <property type="term" value="F:beta-N-acetylhexosaminidase activity"/>
    <property type="evidence" value="ECO:0007669"/>
    <property type="project" value="UniProtKB-EC"/>
</dbReference>
<comment type="caution">
    <text evidence="7">The sequence shown here is derived from an EMBL/GenBank/DDBJ whole genome shotgun (WGS) entry which is preliminary data.</text>
</comment>
<dbReference type="RefSeq" id="WP_168769073.1">
    <property type="nucleotide sequence ID" value="NZ_PGTY01000001.1"/>
</dbReference>
<dbReference type="InterPro" id="IPR001764">
    <property type="entry name" value="Glyco_hydro_3_N"/>
</dbReference>
<gene>
    <name evidence="7" type="ORF">BC777_0905</name>
</gene>
<evidence type="ECO:0000259" key="6">
    <source>
        <dbReference type="Pfam" id="PF00933"/>
    </source>
</evidence>
<dbReference type="GO" id="GO:0005975">
    <property type="term" value="P:carbohydrate metabolic process"/>
    <property type="evidence" value="ECO:0007669"/>
    <property type="project" value="InterPro"/>
</dbReference>
<dbReference type="Gene3D" id="3.20.20.300">
    <property type="entry name" value="Glycoside hydrolase, family 3, N-terminal domain"/>
    <property type="match status" value="1"/>
</dbReference>
<comment type="catalytic activity">
    <reaction evidence="1">
        <text>Hydrolysis of terminal non-reducing N-acetyl-D-hexosamine residues in N-acetyl-beta-D-hexosaminides.</text>
        <dbReference type="EC" id="3.2.1.52"/>
    </reaction>
</comment>
<dbReference type="PROSITE" id="PS00775">
    <property type="entry name" value="GLYCOSYL_HYDROL_F3"/>
    <property type="match status" value="1"/>
</dbReference>
<evidence type="ECO:0000256" key="2">
    <source>
        <dbReference type="ARBA" id="ARBA00005336"/>
    </source>
</evidence>
<name>A0A2M8WMA7_9RHOB</name>
<dbReference type="InterPro" id="IPR019800">
    <property type="entry name" value="Glyco_hydro_3_AS"/>
</dbReference>
<feature type="domain" description="Glycoside hydrolase family 3 N-terminal" evidence="6">
    <location>
        <begin position="30"/>
        <end position="300"/>
    </location>
</feature>
<sequence length="329" mass="35599">MALNATIFGPEGLEITDWERGFFREVQPLGFIVFARNIETPHQLRRLTHDLREAVQRDAPILIDQEGGRVQRMRSPHWREYLPALDQMAQASDPLRAHWVRNRLIAAELHDVGIDANCAPLADIAEDATHPVLKNRLYGYDVETVVAASKACADAHLAGGVLPVLKHIPGYGRAAVDSHQDLPCVDAPRADLDVWDFAPFAALTDIPIGMTAHIVFSDIDAAAPATTSAKMMEVIRKDIGFNGLLMTDDLSMEALSGTVAERAEASIAAGCDIVLHCNGDAKEMEAVAAASGEMTAAAIIRANRALAMRKTPANIDIPALEAELARHLG</sequence>
<dbReference type="GO" id="GO:0009254">
    <property type="term" value="P:peptidoglycan turnover"/>
    <property type="evidence" value="ECO:0007669"/>
    <property type="project" value="TreeGrafter"/>
</dbReference>
<protein>
    <recommendedName>
        <fullName evidence="3">beta-N-acetylhexosaminidase</fullName>
        <ecNumber evidence="3">3.2.1.52</ecNumber>
    </recommendedName>
</protein>
<dbReference type="Pfam" id="PF00933">
    <property type="entry name" value="Glyco_hydro_3"/>
    <property type="match status" value="1"/>
</dbReference>
<evidence type="ECO:0000256" key="3">
    <source>
        <dbReference type="ARBA" id="ARBA00012663"/>
    </source>
</evidence>
<accession>A0A2M8WMA7</accession>
<dbReference type="SUPFAM" id="SSF51445">
    <property type="entry name" value="(Trans)glycosidases"/>
    <property type="match status" value="1"/>
</dbReference>
<keyword evidence="4" id="KW-0378">Hydrolase</keyword>
<dbReference type="Proteomes" id="UP000228531">
    <property type="component" value="Unassembled WGS sequence"/>
</dbReference>
<evidence type="ECO:0000256" key="1">
    <source>
        <dbReference type="ARBA" id="ARBA00001231"/>
    </source>
</evidence>
<reference evidence="7 8" key="1">
    <citation type="submission" date="2017-11" db="EMBL/GenBank/DDBJ databases">
        <title>Genomic Encyclopedia of Archaeal and Bacterial Type Strains, Phase II (KMG-II): From Individual Species to Whole Genera.</title>
        <authorList>
            <person name="Goeker M."/>
        </authorList>
    </citation>
    <scope>NUCLEOTIDE SEQUENCE [LARGE SCALE GENOMIC DNA]</scope>
    <source>
        <strain evidence="7 8">DSM 29128</strain>
    </source>
</reference>